<dbReference type="EMBL" id="CP023566">
    <property type="protein sequence ID" value="AWZ41483.1"/>
    <property type="molecule type" value="Genomic_DNA"/>
</dbReference>
<proteinExistence type="predicted"/>
<evidence type="ECO:0000259" key="1">
    <source>
        <dbReference type="Pfam" id="PF01610"/>
    </source>
</evidence>
<feature type="domain" description="Transposase IS204/IS1001/IS1096/IS1165 DDE" evidence="1">
    <location>
        <begin position="23"/>
        <end position="219"/>
    </location>
</feature>
<gene>
    <name evidence="3" type="ORF">CPQ89_10880</name>
    <name evidence="2" type="ORF">CPS94_00575</name>
</gene>
<evidence type="ECO:0000313" key="4">
    <source>
        <dbReference type="Proteomes" id="UP000250143"/>
    </source>
</evidence>
<evidence type="ECO:0000313" key="3">
    <source>
        <dbReference type="EMBL" id="AWZ41483.1"/>
    </source>
</evidence>
<accession>A0AAD0KYA7</accession>
<keyword evidence="4" id="KW-1185">Reference proteome</keyword>
<protein>
    <recommendedName>
        <fullName evidence="1">Transposase IS204/IS1001/IS1096/IS1165 DDE domain-containing protein</fullName>
    </recommendedName>
</protein>
<dbReference type="KEGG" id="lmur:CPS94_00575"/>
<dbReference type="PANTHER" id="PTHR33498:SF1">
    <property type="entry name" value="TRANSPOSASE FOR INSERTION SEQUENCE ELEMENT IS1557"/>
    <property type="match status" value="1"/>
</dbReference>
<dbReference type="Proteomes" id="UP000250143">
    <property type="component" value="Chromosome"/>
</dbReference>
<dbReference type="Pfam" id="PF01610">
    <property type="entry name" value="DDE_Tnp_ISL3"/>
    <property type="match status" value="1"/>
</dbReference>
<dbReference type="EMBL" id="CP023565">
    <property type="protein sequence ID" value="AWZ37526.1"/>
    <property type="molecule type" value="Genomic_DNA"/>
</dbReference>
<dbReference type="Proteomes" id="UP000250153">
    <property type="component" value="Chromosome"/>
</dbReference>
<dbReference type="InterPro" id="IPR002560">
    <property type="entry name" value="Transposase_DDE"/>
</dbReference>
<sequence length="236" mass="27790">MSIQHIKQLLLLVLSGSVVVTVTLLKKLFPNAKIIIDRFHIVQMLNRAVNSMRTDLMNRFDHNSKNYKLFKRNWKLFLKRYDDLNCTYQFYERSQREWVTVEQLVDQGLQLADQDFSKAYWDYQRLLEVIDDPTPSKTKIFKQCLTEVNQKYPGSRSKASKADKALLTLYDNLIPVITALEPQYCHYTNGPLEGINHKIKQIQRTAYGYRNFEHLKARIYLQTYLGKDTRSSVKTA</sequence>
<dbReference type="PANTHER" id="PTHR33498">
    <property type="entry name" value="TRANSPOSASE FOR INSERTION SEQUENCE ELEMENT IS1557"/>
    <property type="match status" value="1"/>
</dbReference>
<evidence type="ECO:0000313" key="5">
    <source>
        <dbReference type="Proteomes" id="UP000250153"/>
    </source>
</evidence>
<dbReference type="AlphaFoldDB" id="A0AAD0KYA7"/>
<name>A0AAD0KYA7_9LACO</name>
<organism evidence="2 5">
    <name type="scientific">Ligilactobacillus murinus</name>
    <dbReference type="NCBI Taxonomy" id="1622"/>
    <lineage>
        <taxon>Bacteria</taxon>
        <taxon>Bacillati</taxon>
        <taxon>Bacillota</taxon>
        <taxon>Bacilli</taxon>
        <taxon>Lactobacillales</taxon>
        <taxon>Lactobacillaceae</taxon>
        <taxon>Ligilactobacillus</taxon>
    </lineage>
</organism>
<evidence type="ECO:0000313" key="2">
    <source>
        <dbReference type="EMBL" id="AWZ37526.1"/>
    </source>
</evidence>
<dbReference type="InterPro" id="IPR047951">
    <property type="entry name" value="Transpos_ISL3"/>
</dbReference>
<reference evidence="4 5" key="1">
    <citation type="submission" date="2017-09" db="EMBL/GenBank/DDBJ databases">
        <title>Predominant Lactobacillus spp. isolated from feces of mice subjected to short-term calorie restriction.</title>
        <authorList>
            <person name="Zhang C."/>
            <person name="Zhao L."/>
            <person name="Pan F."/>
        </authorList>
    </citation>
    <scope>NUCLEOTIDE SEQUENCE [LARGE SCALE GENOMIC DNA]</scope>
    <source>
        <strain evidence="3 4">CR141</strain>
        <strain evidence="2 5">CR147</strain>
    </source>
</reference>